<evidence type="ECO:0000256" key="1">
    <source>
        <dbReference type="ARBA" id="ARBA00038215"/>
    </source>
</evidence>
<evidence type="ECO:0000256" key="2">
    <source>
        <dbReference type="SAM" id="MobiDB-lite"/>
    </source>
</evidence>
<evidence type="ECO:0000313" key="5">
    <source>
        <dbReference type="Proteomes" id="UP000250043"/>
    </source>
</evidence>
<dbReference type="InterPro" id="IPR012338">
    <property type="entry name" value="Beta-lactam/transpept-like"/>
</dbReference>
<dbReference type="Proteomes" id="UP000250043">
    <property type="component" value="Unassembled WGS sequence"/>
</dbReference>
<dbReference type="InterPro" id="IPR001466">
    <property type="entry name" value="Beta-lactam-related"/>
</dbReference>
<evidence type="ECO:0000259" key="3">
    <source>
        <dbReference type="Pfam" id="PF00144"/>
    </source>
</evidence>
<dbReference type="Gene3D" id="3.40.710.10">
    <property type="entry name" value="DD-peptidase/beta-lactamase superfamily"/>
    <property type="match status" value="1"/>
</dbReference>
<comment type="similarity">
    <text evidence="1">Belongs to the peptidase S12 family.</text>
</comment>
<feature type="region of interest" description="Disordered" evidence="2">
    <location>
        <begin position="431"/>
        <end position="466"/>
    </location>
</feature>
<dbReference type="EMBL" id="KV722412">
    <property type="protein sequence ID" value="OCH90097.1"/>
    <property type="molecule type" value="Genomic_DNA"/>
</dbReference>
<dbReference type="PANTHER" id="PTHR46825:SF15">
    <property type="entry name" value="BETA-LACTAMASE-RELATED DOMAIN-CONTAINING PROTEIN"/>
    <property type="match status" value="1"/>
</dbReference>
<keyword evidence="5" id="KW-1185">Reference proteome</keyword>
<dbReference type="OrthoDB" id="5946976at2759"/>
<feature type="compositionally biased region" description="Pro residues" evidence="2">
    <location>
        <begin position="448"/>
        <end position="458"/>
    </location>
</feature>
<organism evidence="4 5">
    <name type="scientific">Obba rivulosa</name>
    <dbReference type="NCBI Taxonomy" id="1052685"/>
    <lineage>
        <taxon>Eukaryota</taxon>
        <taxon>Fungi</taxon>
        <taxon>Dikarya</taxon>
        <taxon>Basidiomycota</taxon>
        <taxon>Agaricomycotina</taxon>
        <taxon>Agaricomycetes</taxon>
        <taxon>Polyporales</taxon>
        <taxon>Gelatoporiaceae</taxon>
        <taxon>Obba</taxon>
    </lineage>
</organism>
<proteinExistence type="inferred from homology"/>
<accession>A0A8E2B0R6</accession>
<sequence length="658" mass="71562">MANIGRLVLLSIVLFFGPAAFSVLIKWLQAFDLVSNRTLGSWGIAISRNDAERDGAHRAITPELWKYVESLRTKAGVPGMAFGVVKLRESDVPETEFGAWGLKTEDGDSITPDTLYSIASCSKAFVSASLGLLIDDFASGRNRTGLPPSITKLTWDTKVASLLPISDWGLQDPYATAKASLRDVLSHRSGLGGHALGASTHDNTVDIIKRMRFLKSPYELREKFQYNNQMYSVVAHIISIYAGQPFPDFVSERVFKPLNMTDSTYDAVRAEQSGKLSHGWSPTGRRIPFWRLNTSVDVPDGPAGVLSSAIDMTRWVATLINGGINPWTNTSVIPESVVQETTTSITITTGRAPAPELSLLGYAMAWHRSTYRGHEIVAHDGITLGFNTFVIYLPWDKIGIVGFASVDGSVSTISEAAHRIIDHILGLPPLNHSPADAAPKKNDETQDTPPPAEHPPVPDMNGGTQVRNAEFPVPLEAFAGTYQNPGYGSLTLCAPTSTSEHCKNVLATFASIPTFRSVQDPLAAPAEQGNLSFNDVSPSFRSMLRPGVYGYWPRWVSSHIAFLPLSSTSHPSVNASALPPHAFSVAFPSLYPHGFGRDTTPFASYAVGLDGSFGWFGPRAECEVVDGWVTGCGLFLEPLSIDEERSILERAETWFSKH</sequence>
<reference evidence="4 5" key="1">
    <citation type="submission" date="2016-07" db="EMBL/GenBank/DDBJ databases">
        <title>Draft genome of the white-rot fungus Obba rivulosa 3A-2.</title>
        <authorList>
            <consortium name="DOE Joint Genome Institute"/>
            <person name="Miettinen O."/>
            <person name="Riley R."/>
            <person name="Acob R."/>
            <person name="Barry K."/>
            <person name="Cullen D."/>
            <person name="De Vries R."/>
            <person name="Hainaut M."/>
            <person name="Hatakka A."/>
            <person name="Henrissat B."/>
            <person name="Hilden K."/>
            <person name="Kuo R."/>
            <person name="Labutti K."/>
            <person name="Lipzen A."/>
            <person name="Makela M.R."/>
            <person name="Sandor L."/>
            <person name="Spatafora J.W."/>
            <person name="Grigoriev I.V."/>
            <person name="Hibbett D.S."/>
        </authorList>
    </citation>
    <scope>NUCLEOTIDE SEQUENCE [LARGE SCALE GENOMIC DNA]</scope>
    <source>
        <strain evidence="4 5">3A-2</strain>
    </source>
</reference>
<dbReference type="SUPFAM" id="SSF56601">
    <property type="entry name" value="beta-lactamase/transpeptidase-like"/>
    <property type="match status" value="1"/>
</dbReference>
<gene>
    <name evidence="4" type="ORF">OBBRIDRAFT_887950</name>
</gene>
<dbReference type="AlphaFoldDB" id="A0A8E2B0R6"/>
<name>A0A8E2B0R6_9APHY</name>
<evidence type="ECO:0000313" key="4">
    <source>
        <dbReference type="EMBL" id="OCH90097.1"/>
    </source>
</evidence>
<dbReference type="PANTHER" id="PTHR46825">
    <property type="entry name" value="D-ALANYL-D-ALANINE-CARBOXYPEPTIDASE/ENDOPEPTIDASE AMPH"/>
    <property type="match status" value="1"/>
</dbReference>
<feature type="domain" description="Beta-lactamase-related" evidence="3">
    <location>
        <begin position="67"/>
        <end position="413"/>
    </location>
</feature>
<protein>
    <submittedName>
        <fullName evidence="4">Beta-lactamase/transpeptidase-like protein</fullName>
    </submittedName>
</protein>
<dbReference type="Pfam" id="PF00144">
    <property type="entry name" value="Beta-lactamase"/>
    <property type="match status" value="1"/>
</dbReference>
<dbReference type="InterPro" id="IPR050491">
    <property type="entry name" value="AmpC-like"/>
</dbReference>